<reference evidence="1 2" key="1">
    <citation type="submission" date="2019-03" db="EMBL/GenBank/DDBJ databases">
        <title>Genomic Encyclopedia of Type Strains, Phase IV (KMG-IV): sequencing the most valuable type-strain genomes for metagenomic binning, comparative biology and taxonomic classification.</title>
        <authorList>
            <person name="Goeker M."/>
        </authorList>
    </citation>
    <scope>NUCLEOTIDE SEQUENCE [LARGE SCALE GENOMIC DNA]</scope>
    <source>
        <strain evidence="1 2">DSM 18792</strain>
    </source>
</reference>
<organism evidence="1 2">
    <name type="scientific">Mariniflexile fucanivorans</name>
    <dbReference type="NCBI Taxonomy" id="264023"/>
    <lineage>
        <taxon>Bacteria</taxon>
        <taxon>Pseudomonadati</taxon>
        <taxon>Bacteroidota</taxon>
        <taxon>Flavobacteriia</taxon>
        <taxon>Flavobacteriales</taxon>
        <taxon>Flavobacteriaceae</taxon>
        <taxon>Mariniflexile</taxon>
    </lineage>
</organism>
<proteinExistence type="predicted"/>
<evidence type="ECO:0000313" key="1">
    <source>
        <dbReference type="EMBL" id="TCL66073.1"/>
    </source>
</evidence>
<name>A0A4R1RIY5_9FLAO</name>
<gene>
    <name evidence="1" type="ORF">EV196_104102</name>
</gene>
<keyword evidence="2" id="KW-1185">Reference proteome</keyword>
<dbReference type="AlphaFoldDB" id="A0A4R1RIY5"/>
<sequence>MLILVINFERVAKKNKNMSPNTPSNLSELPIYKKAIEIFTLSQSISMYLNHDLSALKNDGTEDNNIYFSGDIVQQSISLAPEIVNAELERYTDRKYKHIASLRRLTNMLYKNSYRLEYSNSNGKDFLPILRNELKKFKQLQRTWMLTL</sequence>
<evidence type="ECO:0000313" key="2">
    <source>
        <dbReference type="Proteomes" id="UP000295455"/>
    </source>
</evidence>
<accession>A0A4R1RIY5</accession>
<evidence type="ECO:0008006" key="3">
    <source>
        <dbReference type="Google" id="ProtNLM"/>
    </source>
</evidence>
<protein>
    <recommendedName>
        <fullName evidence="3">Four helix bundle protein</fullName>
    </recommendedName>
</protein>
<dbReference type="Proteomes" id="UP000295455">
    <property type="component" value="Unassembled WGS sequence"/>
</dbReference>
<comment type="caution">
    <text evidence="1">The sequence shown here is derived from an EMBL/GenBank/DDBJ whole genome shotgun (WGS) entry which is preliminary data.</text>
</comment>
<dbReference type="EMBL" id="SLUP01000004">
    <property type="protein sequence ID" value="TCL66073.1"/>
    <property type="molecule type" value="Genomic_DNA"/>
</dbReference>